<dbReference type="AlphaFoldDB" id="A0A3Q8XT28"/>
<proteinExistence type="inferred from homology"/>
<dbReference type="GO" id="GO:0005524">
    <property type="term" value="F:ATP binding"/>
    <property type="evidence" value="ECO:0007669"/>
    <property type="project" value="UniProtKB-KW"/>
</dbReference>
<keyword evidence="4" id="KW-0862">Zinc</keyword>
<dbReference type="OrthoDB" id="9807503at2"/>
<comment type="similarity">
    <text evidence="7">Belongs to the class-I aminoacyl-tRNA synthetase family.</text>
</comment>
<keyword evidence="6 7" id="KW-0030">Aminoacyl-tRNA synthetase</keyword>
<name>A0A3Q8XT28_9HYPH</name>
<evidence type="ECO:0000256" key="3">
    <source>
        <dbReference type="ARBA" id="ARBA00022741"/>
    </source>
</evidence>
<dbReference type="GO" id="GO:0006424">
    <property type="term" value="P:glutamyl-tRNA aminoacylation"/>
    <property type="evidence" value="ECO:0007669"/>
    <property type="project" value="TreeGrafter"/>
</dbReference>
<dbReference type="RefSeq" id="WP_126012322.1">
    <property type="nucleotide sequence ID" value="NZ_CP032509.1"/>
</dbReference>
<evidence type="ECO:0000256" key="6">
    <source>
        <dbReference type="ARBA" id="ARBA00023146"/>
    </source>
</evidence>
<dbReference type="Gene3D" id="3.40.50.620">
    <property type="entry name" value="HUPs"/>
    <property type="match status" value="1"/>
</dbReference>
<dbReference type="PROSITE" id="PS00178">
    <property type="entry name" value="AA_TRNA_LIGASE_I"/>
    <property type="match status" value="1"/>
</dbReference>
<dbReference type="SUPFAM" id="SSF52374">
    <property type="entry name" value="Nucleotidylyl transferase"/>
    <property type="match status" value="1"/>
</dbReference>
<dbReference type="Proteomes" id="UP000268192">
    <property type="component" value="Chromosome"/>
</dbReference>
<accession>A0A3Q8XT28</accession>
<reference evidence="9 10" key="1">
    <citation type="submission" date="2018-09" db="EMBL/GenBank/DDBJ databases">
        <title>Marinorhizobium profundi gen. nov., sp. nov., isolated from a deep-sea sediment sample from the New Britain Trench and proposal of Marinorhizobiaceae fam. nov. in the order Rhizobiales of the class Alphaproteobacteria.</title>
        <authorList>
            <person name="Cao J."/>
        </authorList>
    </citation>
    <scope>NUCLEOTIDE SEQUENCE [LARGE SCALE GENOMIC DNA]</scope>
    <source>
        <strain evidence="9 10">WS11</strain>
    </source>
</reference>
<keyword evidence="2" id="KW-0479">Metal-binding</keyword>
<gene>
    <name evidence="9" type="ORF">D5400_20855</name>
</gene>
<evidence type="ECO:0000256" key="1">
    <source>
        <dbReference type="ARBA" id="ARBA00022598"/>
    </source>
</evidence>
<evidence type="ECO:0000313" key="9">
    <source>
        <dbReference type="EMBL" id="AZN73408.1"/>
    </source>
</evidence>
<dbReference type="InterPro" id="IPR014729">
    <property type="entry name" value="Rossmann-like_a/b/a_fold"/>
</dbReference>
<organism evidence="9 10">
    <name type="scientific">Georhizobium profundi</name>
    <dbReference type="NCBI Taxonomy" id="2341112"/>
    <lineage>
        <taxon>Bacteria</taxon>
        <taxon>Pseudomonadati</taxon>
        <taxon>Pseudomonadota</taxon>
        <taxon>Alphaproteobacteria</taxon>
        <taxon>Hyphomicrobiales</taxon>
        <taxon>Rhizobiaceae</taxon>
        <taxon>Georhizobium</taxon>
    </lineage>
</organism>
<keyword evidence="3 7" id="KW-0547">Nucleotide-binding</keyword>
<evidence type="ECO:0000259" key="8">
    <source>
        <dbReference type="Pfam" id="PF00749"/>
    </source>
</evidence>
<keyword evidence="10" id="KW-1185">Reference proteome</keyword>
<keyword evidence="5 7" id="KW-0067">ATP-binding</keyword>
<dbReference type="InterPro" id="IPR000924">
    <property type="entry name" value="Glu/Gln-tRNA-synth"/>
</dbReference>
<dbReference type="PANTHER" id="PTHR43311">
    <property type="entry name" value="GLUTAMATE--TRNA LIGASE"/>
    <property type="match status" value="1"/>
</dbReference>
<evidence type="ECO:0000256" key="7">
    <source>
        <dbReference type="RuleBase" id="RU363037"/>
    </source>
</evidence>
<evidence type="ECO:0000313" key="10">
    <source>
        <dbReference type="Proteomes" id="UP000268192"/>
    </source>
</evidence>
<evidence type="ECO:0000256" key="2">
    <source>
        <dbReference type="ARBA" id="ARBA00022723"/>
    </source>
</evidence>
<protein>
    <submittedName>
        <fullName evidence="9">tRNA glutamyl-Q(34) synthetase GluQRS</fullName>
    </submittedName>
</protein>
<dbReference type="Pfam" id="PF00749">
    <property type="entry name" value="tRNA-synt_1c"/>
    <property type="match status" value="1"/>
</dbReference>
<keyword evidence="1 7" id="KW-0436">Ligase</keyword>
<evidence type="ECO:0000256" key="5">
    <source>
        <dbReference type="ARBA" id="ARBA00022840"/>
    </source>
</evidence>
<dbReference type="GO" id="GO:0005829">
    <property type="term" value="C:cytosol"/>
    <property type="evidence" value="ECO:0007669"/>
    <property type="project" value="TreeGrafter"/>
</dbReference>
<feature type="domain" description="Glutamyl/glutaminyl-tRNA synthetase class Ib catalytic" evidence="8">
    <location>
        <begin position="11"/>
        <end position="293"/>
    </location>
</feature>
<dbReference type="NCBIfam" id="NF004315">
    <property type="entry name" value="PRK05710.1-4"/>
    <property type="match status" value="1"/>
</dbReference>
<dbReference type="GO" id="GO:0004818">
    <property type="term" value="F:glutamate-tRNA ligase activity"/>
    <property type="evidence" value="ECO:0007669"/>
    <property type="project" value="TreeGrafter"/>
</dbReference>
<dbReference type="PANTHER" id="PTHR43311:SF1">
    <property type="entry name" value="GLUTAMYL-Q TRNA(ASP) SYNTHETASE"/>
    <property type="match status" value="1"/>
</dbReference>
<dbReference type="InterPro" id="IPR020058">
    <property type="entry name" value="Glu/Gln-tRNA-synth_Ib_cat-dom"/>
</dbReference>
<dbReference type="EMBL" id="CP032509">
    <property type="protein sequence ID" value="AZN73408.1"/>
    <property type="molecule type" value="Genomic_DNA"/>
</dbReference>
<dbReference type="InterPro" id="IPR001412">
    <property type="entry name" value="aa-tRNA-synth_I_CS"/>
</dbReference>
<dbReference type="PRINTS" id="PR00987">
    <property type="entry name" value="TRNASYNTHGLU"/>
</dbReference>
<keyword evidence="7" id="KW-0648">Protein biosynthesis</keyword>
<dbReference type="InterPro" id="IPR049940">
    <property type="entry name" value="GluQ/Sye"/>
</dbReference>
<sequence length="297" mass="32593">MSAVPSSPVFRFAPSPNGALHLGHAYSALLNEKLARETDGRLLLRIEDIDQTRCTPALEAQMIADLAWLGLDFTPPHRRQSDHFDDYQQALDRLIGRGLAYPAFMSRGDIRAWISDQERATGKPWPRDPDGAPIYPALDRHLSASEREARIAAGVPFAWRLDMAAALAMVGPDLSWVESGQGPSGEHGIIVADPGAWGDVMLARRDTPTSYHLSVVVDDALQGVSDVVRGRDLFFATAIHRLLQHLLSLPAPRYHHHRLILGDDGTKLSKSKGDEGIAALRNAGIDPVTIRNELGFR</sequence>
<evidence type="ECO:0000256" key="4">
    <source>
        <dbReference type="ARBA" id="ARBA00022833"/>
    </source>
</evidence>
<dbReference type="KEGG" id="abaw:D5400_20855"/>